<proteinExistence type="predicted"/>
<reference evidence="1 2" key="1">
    <citation type="submission" date="2019-12" db="EMBL/GenBank/DDBJ databases">
        <title>Halocatena pleomorpha gen. nov. sp. nov., an extremely halophilic archaeon of family Halobacteriaceae isolated from saltpan soil.</title>
        <authorList>
            <person name="Pal Y."/>
            <person name="Verma A."/>
            <person name="Krishnamurthi S."/>
            <person name="Kumar P."/>
        </authorList>
    </citation>
    <scope>NUCLEOTIDE SEQUENCE [LARGE SCALE GENOMIC DNA]</scope>
    <source>
        <strain evidence="1 2">JCM 16495</strain>
    </source>
</reference>
<evidence type="ECO:0000313" key="1">
    <source>
        <dbReference type="EMBL" id="MWG36486.1"/>
    </source>
</evidence>
<name>A0A6B0GNH9_9EURY</name>
<gene>
    <name evidence="1" type="ORF">GQS65_18685</name>
</gene>
<organism evidence="1 2">
    <name type="scientific">Halomarina oriensis</name>
    <dbReference type="NCBI Taxonomy" id="671145"/>
    <lineage>
        <taxon>Archaea</taxon>
        <taxon>Methanobacteriati</taxon>
        <taxon>Methanobacteriota</taxon>
        <taxon>Stenosarchaea group</taxon>
        <taxon>Halobacteria</taxon>
        <taxon>Halobacteriales</taxon>
        <taxon>Natronomonadaceae</taxon>
        <taxon>Halomarina</taxon>
    </lineage>
</organism>
<dbReference type="Proteomes" id="UP000451471">
    <property type="component" value="Unassembled WGS sequence"/>
</dbReference>
<evidence type="ECO:0000313" key="2">
    <source>
        <dbReference type="Proteomes" id="UP000451471"/>
    </source>
</evidence>
<sequence length="107" mass="11734">MLEHTETRTTETLAATDSTQLTADTENAETVHLMVDDGQGGQPATYDLLQEVYSPGESDWMPYAETTATQARSFTDGAVPHEWRITVTNTSGAQATYRLRLIATAPR</sequence>
<dbReference type="OrthoDB" id="383503at2157"/>
<keyword evidence="2" id="KW-1185">Reference proteome</keyword>
<accession>A0A6B0GNH9</accession>
<dbReference type="AlphaFoldDB" id="A0A6B0GNH9"/>
<dbReference type="EMBL" id="WSZK01000036">
    <property type="protein sequence ID" value="MWG36486.1"/>
    <property type="molecule type" value="Genomic_DNA"/>
</dbReference>
<comment type="caution">
    <text evidence="1">The sequence shown here is derived from an EMBL/GenBank/DDBJ whole genome shotgun (WGS) entry which is preliminary data.</text>
</comment>
<dbReference type="RefSeq" id="WP_158206142.1">
    <property type="nucleotide sequence ID" value="NZ_WSZK01000036.1"/>
</dbReference>
<protein>
    <submittedName>
        <fullName evidence="1">Uncharacterized protein</fullName>
    </submittedName>
</protein>